<dbReference type="PANTHER" id="PTHR34591:SF30">
    <property type="entry name" value="OS02G0149500 PROTEIN"/>
    <property type="match status" value="1"/>
</dbReference>
<evidence type="ECO:0000313" key="2">
    <source>
        <dbReference type="EnsemblPlants" id="EMT25073"/>
    </source>
</evidence>
<dbReference type="PANTHER" id="PTHR34591">
    <property type="entry name" value="OS03G0653100 PROTEIN-RELATED"/>
    <property type="match status" value="1"/>
</dbReference>
<feature type="region of interest" description="Disordered" evidence="1">
    <location>
        <begin position="165"/>
        <end position="185"/>
    </location>
</feature>
<name>M8BTD2_AEGTA</name>
<dbReference type="ExpressionAtlas" id="M8BTD2">
    <property type="expression patterns" value="baseline"/>
</dbReference>
<protein>
    <recommendedName>
        <fullName evidence="3">F-box domain-containing protein</fullName>
    </recommendedName>
</protein>
<accession>M8BTD2</accession>
<proteinExistence type="predicted"/>
<organism evidence="2">
    <name type="scientific">Aegilops tauschii</name>
    <name type="common">Tausch's goatgrass</name>
    <name type="synonym">Aegilops squarrosa</name>
    <dbReference type="NCBI Taxonomy" id="37682"/>
    <lineage>
        <taxon>Eukaryota</taxon>
        <taxon>Viridiplantae</taxon>
        <taxon>Streptophyta</taxon>
        <taxon>Embryophyta</taxon>
        <taxon>Tracheophyta</taxon>
        <taxon>Spermatophyta</taxon>
        <taxon>Magnoliopsida</taxon>
        <taxon>Liliopsida</taxon>
        <taxon>Poales</taxon>
        <taxon>Poaceae</taxon>
        <taxon>BOP clade</taxon>
        <taxon>Pooideae</taxon>
        <taxon>Triticodae</taxon>
        <taxon>Triticeae</taxon>
        <taxon>Triticinae</taxon>
        <taxon>Aegilops</taxon>
    </lineage>
</organism>
<dbReference type="EnsemblPlants" id="EMT25073">
    <property type="protein sequence ID" value="EMT25073"/>
    <property type="gene ID" value="F775_22295"/>
</dbReference>
<feature type="compositionally biased region" description="Basic and acidic residues" evidence="1">
    <location>
        <begin position="170"/>
        <end position="185"/>
    </location>
</feature>
<evidence type="ECO:0008006" key="3">
    <source>
        <dbReference type="Google" id="ProtNLM"/>
    </source>
</evidence>
<dbReference type="AlphaFoldDB" id="M8BTD2"/>
<reference evidence="2" key="1">
    <citation type="submission" date="2015-06" db="UniProtKB">
        <authorList>
            <consortium name="EnsemblPlants"/>
        </authorList>
    </citation>
    <scope>IDENTIFICATION</scope>
</reference>
<evidence type="ECO:0000256" key="1">
    <source>
        <dbReference type="SAM" id="MobiDB-lite"/>
    </source>
</evidence>
<sequence>MDQLPEDLLADVLRRLPPHVLAAARTNRWEERSFRRQGEAFGTIADVPWSRMNQRRAVYWHGHLYVHHHFVMRISLLSGKYQVIKPPQGIITKAQEVPQQRLGKSEKGVYLASIASHRWLQVWILDEAHAPTEWVLKYETDLVLGRMQADLRYNPDAQGSWIIEDVNDNPPRDRSPDYKEQAKQENKDVLGTKDFYILGFHPHEEVLFLSESLQRGMAYHLSSSKFQYLGNMRPTRYHGFSEGYEFLRSSFPYTPCLTAELPMDN</sequence>